<organism evidence="4 5">
    <name type="scientific">[Mycobacterium] burgundiense</name>
    <dbReference type="NCBI Taxonomy" id="3064286"/>
    <lineage>
        <taxon>Bacteria</taxon>
        <taxon>Bacillati</taxon>
        <taxon>Actinomycetota</taxon>
        <taxon>Actinomycetes</taxon>
        <taxon>Mycobacteriales</taxon>
        <taxon>Mycobacteriaceae</taxon>
        <taxon>Mycolicibacterium</taxon>
    </lineage>
</organism>
<evidence type="ECO:0000313" key="5">
    <source>
        <dbReference type="Proteomes" id="UP001190465"/>
    </source>
</evidence>
<dbReference type="EMBL" id="OY726397">
    <property type="protein sequence ID" value="CAJ1510676.1"/>
    <property type="molecule type" value="Genomic_DNA"/>
</dbReference>
<keyword evidence="5" id="KW-1185">Reference proteome</keyword>
<dbReference type="RefSeq" id="WP_308479998.1">
    <property type="nucleotide sequence ID" value="NZ_OY726397.1"/>
</dbReference>
<evidence type="ECO:0000259" key="3">
    <source>
        <dbReference type="PROSITE" id="PS50977"/>
    </source>
</evidence>
<evidence type="ECO:0000256" key="1">
    <source>
        <dbReference type="ARBA" id="ARBA00023125"/>
    </source>
</evidence>
<dbReference type="InterPro" id="IPR001647">
    <property type="entry name" value="HTH_TetR"/>
</dbReference>
<proteinExistence type="predicted"/>
<dbReference type="SUPFAM" id="SSF46689">
    <property type="entry name" value="Homeodomain-like"/>
    <property type="match status" value="1"/>
</dbReference>
<feature type="domain" description="HTH tetR-type" evidence="3">
    <location>
        <begin position="22"/>
        <end position="82"/>
    </location>
</feature>
<evidence type="ECO:0000256" key="2">
    <source>
        <dbReference type="PROSITE-ProRule" id="PRU00335"/>
    </source>
</evidence>
<dbReference type="InterPro" id="IPR009057">
    <property type="entry name" value="Homeodomain-like_sf"/>
</dbReference>
<feature type="DNA-binding region" description="H-T-H motif" evidence="2">
    <location>
        <begin position="45"/>
        <end position="64"/>
    </location>
</feature>
<sequence>MSRVEARLQRNYGGQTAAARRARRRTQLIDAAIDAMAGGEWRLVTVEKLCAAAGLNKRYFYESFPDLDAAAAAAIDDIAEEVRTATLATLAASTDLPVEQQTHATADAVVQLLLADPRRARVLLGGVATSSPTQHQHRARAMRGLTAVLVGHARTGHDVELASDPLAQLTPAFIIGGTADAILAFIDGRAAVTAEDLVTTLATLWLLTGNGAAEIAAQRAHRCTGSAARRP</sequence>
<name>A0ABN9NUU7_9MYCO</name>
<gene>
    <name evidence="4" type="ORF">MU0053_004730</name>
</gene>
<dbReference type="Proteomes" id="UP001190465">
    <property type="component" value="Chromosome"/>
</dbReference>
<accession>A0ABN9NUU7</accession>
<protein>
    <submittedName>
        <fullName evidence="4">TetR/AcrR family transcriptional regulator</fullName>
    </submittedName>
</protein>
<keyword evidence="1 2" id="KW-0238">DNA-binding</keyword>
<dbReference type="PROSITE" id="PS50977">
    <property type="entry name" value="HTH_TETR_2"/>
    <property type="match status" value="1"/>
</dbReference>
<evidence type="ECO:0000313" key="4">
    <source>
        <dbReference type="EMBL" id="CAJ1510676.1"/>
    </source>
</evidence>
<reference evidence="4 5" key="1">
    <citation type="submission" date="2023-08" db="EMBL/GenBank/DDBJ databases">
        <authorList>
            <person name="Folkvardsen B D."/>
            <person name="Norman A."/>
        </authorList>
    </citation>
    <scope>NUCLEOTIDE SEQUENCE [LARGE SCALE GENOMIC DNA]</scope>
    <source>
        <strain evidence="4 5">Mu0053</strain>
    </source>
</reference>
<dbReference type="Gene3D" id="1.10.357.10">
    <property type="entry name" value="Tetracycline Repressor, domain 2"/>
    <property type="match status" value="1"/>
</dbReference>